<dbReference type="Pfam" id="PF02563">
    <property type="entry name" value="Poly_export"/>
    <property type="match status" value="1"/>
</dbReference>
<feature type="domain" description="Soluble ligand binding" evidence="4">
    <location>
        <begin position="175"/>
        <end position="218"/>
    </location>
</feature>
<protein>
    <submittedName>
        <fullName evidence="5">Protein involved in polysaccharide export with SLBB domain</fullName>
    </submittedName>
</protein>
<reference evidence="5 6" key="1">
    <citation type="submission" date="2018-05" db="EMBL/GenBank/DDBJ databases">
        <title>Genomic Encyclopedia of Type Strains, Phase IV (KMG-IV): sequencing the most valuable type-strain genomes for metagenomic binning, comparative biology and taxonomic classification.</title>
        <authorList>
            <person name="Goeker M."/>
        </authorList>
    </citation>
    <scope>NUCLEOTIDE SEQUENCE [LARGE SCALE GENOMIC DNA]</scope>
    <source>
        <strain evidence="5 6">DSM 29661</strain>
    </source>
</reference>
<dbReference type="InterPro" id="IPR010425">
    <property type="entry name" value="Caps_synth_GfcC-like_C"/>
</dbReference>
<dbReference type="InterPro" id="IPR049712">
    <property type="entry name" value="Poly_export"/>
</dbReference>
<evidence type="ECO:0000259" key="2">
    <source>
        <dbReference type="Pfam" id="PF02563"/>
    </source>
</evidence>
<comment type="caution">
    <text evidence="5">The sequence shown here is derived from an EMBL/GenBank/DDBJ whole genome shotgun (WGS) entry which is preliminary data.</text>
</comment>
<feature type="domain" description="Soluble ligand binding" evidence="4">
    <location>
        <begin position="384"/>
        <end position="428"/>
    </location>
</feature>
<keyword evidence="6" id="KW-1185">Reference proteome</keyword>
<dbReference type="PANTHER" id="PTHR33619">
    <property type="entry name" value="POLYSACCHARIDE EXPORT PROTEIN GFCE-RELATED"/>
    <property type="match status" value="1"/>
</dbReference>
<evidence type="ECO:0000313" key="6">
    <source>
        <dbReference type="Proteomes" id="UP000247555"/>
    </source>
</evidence>
<dbReference type="InterPro" id="IPR003715">
    <property type="entry name" value="Poly_export_N"/>
</dbReference>
<dbReference type="EMBL" id="QJKI01000011">
    <property type="protein sequence ID" value="PXX78429.1"/>
    <property type="molecule type" value="Genomic_DNA"/>
</dbReference>
<feature type="domain" description="Capsule biosynthesis GfcC-like C-terminal" evidence="3">
    <location>
        <begin position="536"/>
        <end position="598"/>
    </location>
</feature>
<dbReference type="InterPro" id="IPR019554">
    <property type="entry name" value="Soluble_ligand-bd"/>
</dbReference>
<dbReference type="Proteomes" id="UP000247555">
    <property type="component" value="Unassembled WGS sequence"/>
</dbReference>
<organism evidence="5 6">
    <name type="scientific">Rivihabitans pingtungensis</name>
    <dbReference type="NCBI Taxonomy" id="1054498"/>
    <lineage>
        <taxon>Bacteria</taxon>
        <taxon>Pseudomonadati</taxon>
        <taxon>Pseudomonadota</taxon>
        <taxon>Betaproteobacteria</taxon>
        <taxon>Neisseriales</taxon>
        <taxon>Aquaspirillaceae</taxon>
        <taxon>Rivihabitans</taxon>
    </lineage>
</organism>
<dbReference type="Gene3D" id="3.10.560.10">
    <property type="entry name" value="Outer membrane lipoprotein wza domain like"/>
    <property type="match status" value="5"/>
</dbReference>
<feature type="domain" description="Soluble ligand binding" evidence="4">
    <location>
        <begin position="258"/>
        <end position="283"/>
    </location>
</feature>
<accession>A0A318KL19</accession>
<keyword evidence="1" id="KW-0732">Signal</keyword>
<name>A0A318KL19_9NEIS</name>
<evidence type="ECO:0000259" key="3">
    <source>
        <dbReference type="Pfam" id="PF06251"/>
    </source>
</evidence>
<feature type="domain" description="Soluble ligand binding" evidence="4">
    <location>
        <begin position="91"/>
        <end position="135"/>
    </location>
</feature>
<dbReference type="PANTHER" id="PTHR33619:SF3">
    <property type="entry name" value="POLYSACCHARIDE EXPORT PROTEIN GFCE-RELATED"/>
    <property type="match status" value="1"/>
</dbReference>
<evidence type="ECO:0000256" key="1">
    <source>
        <dbReference type="ARBA" id="ARBA00022729"/>
    </source>
</evidence>
<dbReference type="GO" id="GO:0015159">
    <property type="term" value="F:polysaccharide transmembrane transporter activity"/>
    <property type="evidence" value="ECO:0007669"/>
    <property type="project" value="InterPro"/>
</dbReference>
<sequence>MGAPLEDAPLSADYVIGPGDEVLIRAWGQVDIDYRAKVDRAGNINVPKVGVLHVAGTEYRQLNAYLRTAISRVFRNFELNVSLGELRSIQVFVVGHARYPGTYLVSSMSTVLSALFATGGPSNKGSLRRIYLRRNNQVVAEFDLYDFLLRGDKSRDMRLLPGDVIQIPPVGGLAAVVGSINTQAIFELKKGESLAHLLGAAGGLTTTAAGQKVTLERIVERALRKVEEFTLDTDGLARQVRDGDIVRVYAISPRIENVVTLRGNVATPANVPWRKGMRISDLIPERAALLSPDYWNARNAAVREAVGRESAFKPRVTGELNWNYAVIERMHPTTQAVTLIPFNLAKAVLQRDPSANLVLEPGDVVTVFGREDLRQPVDSNDRFVRLEGEVRAPGLYRLLPGETARQLVKRLGGVTPNAYLFGAELTRASALGSQQKRLDELLARLDVQMSFETVVASRNNTGEAGGKDEADIRKNLLESLRKLPATGRVLLHLEPSIGSIEAFPDFPLEDGDRLYFPPVTKTINVVGAVLKEMPLSYQPGLGLSGYLDKLGGMTKEADTSAIYVQRADGSVWSRHQSFWPLSSVSIMPGDTIVVPYETDRTLWRKFLRDWAQIFYQFGISVAAIHAVTK</sequence>
<evidence type="ECO:0000259" key="4">
    <source>
        <dbReference type="Pfam" id="PF10531"/>
    </source>
</evidence>
<dbReference type="Pfam" id="PF06251">
    <property type="entry name" value="Caps_syn_GfcC_C"/>
    <property type="match status" value="1"/>
</dbReference>
<dbReference type="AlphaFoldDB" id="A0A318KL19"/>
<feature type="domain" description="Polysaccharide export protein N-terminal" evidence="2">
    <location>
        <begin position="11"/>
        <end position="83"/>
    </location>
</feature>
<gene>
    <name evidence="5" type="ORF">DFR34_11163</name>
</gene>
<dbReference type="Pfam" id="PF10531">
    <property type="entry name" value="SLBB"/>
    <property type="match status" value="4"/>
</dbReference>
<evidence type="ECO:0000313" key="5">
    <source>
        <dbReference type="EMBL" id="PXX78429.1"/>
    </source>
</evidence>
<proteinExistence type="predicted"/>
<dbReference type="Gene3D" id="3.30.1950.10">
    <property type="entry name" value="wza like domain"/>
    <property type="match status" value="1"/>
</dbReference>